<dbReference type="AlphaFoldDB" id="A0A3M7T5D6"/>
<reference evidence="1 2" key="1">
    <citation type="journal article" date="2018" name="Sci. Rep.">
        <title>Genomic signatures of local adaptation to the degree of environmental predictability in rotifers.</title>
        <authorList>
            <person name="Franch-Gras L."/>
            <person name="Hahn C."/>
            <person name="Garcia-Roger E.M."/>
            <person name="Carmona M.J."/>
            <person name="Serra M."/>
            <person name="Gomez A."/>
        </authorList>
    </citation>
    <scope>NUCLEOTIDE SEQUENCE [LARGE SCALE GENOMIC DNA]</scope>
    <source>
        <strain evidence="1">HYR1</strain>
    </source>
</reference>
<protein>
    <submittedName>
        <fullName evidence="1">Uncharacterized protein</fullName>
    </submittedName>
</protein>
<keyword evidence="2" id="KW-1185">Reference proteome</keyword>
<dbReference type="Proteomes" id="UP000276133">
    <property type="component" value="Unassembled WGS sequence"/>
</dbReference>
<name>A0A3M7T5D6_BRAPC</name>
<evidence type="ECO:0000313" key="2">
    <source>
        <dbReference type="Proteomes" id="UP000276133"/>
    </source>
</evidence>
<accession>A0A3M7T5D6</accession>
<sequence>MPIVSNFDQHFYIFTKKVKTWKRIFLSYIDIWLKFKLFTMKYEKNHLTNLKSTLRYPNYDFKTENS</sequence>
<gene>
    <name evidence="1" type="ORF">BpHYR1_015349</name>
</gene>
<organism evidence="1 2">
    <name type="scientific">Brachionus plicatilis</name>
    <name type="common">Marine rotifer</name>
    <name type="synonym">Brachionus muelleri</name>
    <dbReference type="NCBI Taxonomy" id="10195"/>
    <lineage>
        <taxon>Eukaryota</taxon>
        <taxon>Metazoa</taxon>
        <taxon>Spiralia</taxon>
        <taxon>Gnathifera</taxon>
        <taxon>Rotifera</taxon>
        <taxon>Eurotatoria</taxon>
        <taxon>Monogononta</taxon>
        <taxon>Pseudotrocha</taxon>
        <taxon>Ploima</taxon>
        <taxon>Brachionidae</taxon>
        <taxon>Brachionus</taxon>
    </lineage>
</organism>
<dbReference type="EMBL" id="REGN01000272">
    <property type="protein sequence ID" value="RNA43119.1"/>
    <property type="molecule type" value="Genomic_DNA"/>
</dbReference>
<comment type="caution">
    <text evidence="1">The sequence shown here is derived from an EMBL/GenBank/DDBJ whole genome shotgun (WGS) entry which is preliminary data.</text>
</comment>
<evidence type="ECO:0000313" key="1">
    <source>
        <dbReference type="EMBL" id="RNA43119.1"/>
    </source>
</evidence>
<proteinExistence type="predicted"/>